<dbReference type="AlphaFoldDB" id="A0A6C0J747"/>
<sequence length="63" mass="6726">MSLALINDVLDAIATTDVDYTPLQVNDDGVLYKTNTEFISTDNITTSNVGGQTTINEGGNFLT</sequence>
<organism evidence="1">
    <name type="scientific">viral metagenome</name>
    <dbReference type="NCBI Taxonomy" id="1070528"/>
    <lineage>
        <taxon>unclassified sequences</taxon>
        <taxon>metagenomes</taxon>
        <taxon>organismal metagenomes</taxon>
    </lineage>
</organism>
<accession>A0A6C0J747</accession>
<protein>
    <submittedName>
        <fullName evidence="1">Uncharacterized protein</fullName>
    </submittedName>
</protein>
<name>A0A6C0J747_9ZZZZ</name>
<dbReference type="EMBL" id="MN740328">
    <property type="protein sequence ID" value="QHU00690.1"/>
    <property type="molecule type" value="Genomic_DNA"/>
</dbReference>
<reference evidence="1" key="1">
    <citation type="journal article" date="2020" name="Nature">
        <title>Giant virus diversity and host interactions through global metagenomics.</title>
        <authorList>
            <person name="Schulz F."/>
            <person name="Roux S."/>
            <person name="Paez-Espino D."/>
            <person name="Jungbluth S."/>
            <person name="Walsh D.A."/>
            <person name="Denef V.J."/>
            <person name="McMahon K.D."/>
            <person name="Konstantinidis K.T."/>
            <person name="Eloe-Fadrosh E.A."/>
            <person name="Kyrpides N.C."/>
            <person name="Woyke T."/>
        </authorList>
    </citation>
    <scope>NUCLEOTIDE SEQUENCE</scope>
    <source>
        <strain evidence="1">GVMAG-M-3300025860-20</strain>
    </source>
</reference>
<proteinExistence type="predicted"/>
<evidence type="ECO:0000313" key="1">
    <source>
        <dbReference type="EMBL" id="QHU00690.1"/>
    </source>
</evidence>